<accession>A0A379FC93</accession>
<sequence>MNNSEKQITPEILFEHTKLFHAYRNILYLSNNKCYMNNDFNNELTLFLERNNKNIENIIYFSLVLKNRLRQKLLNDTFKIINEIENEIKKDSLDIGLKIKLEEEKKEILDIFLNEVDETKKIIDKHYLFLLSEINQLKTQFVNDRVMPFIIEKENLVSTLTTHISTLEYEAEKTKQELNIIRKSEDILNKQSFFDLFKGSIPLKSEIEALNIENQEKSILSSLIEILNKLFSTLNHGFSYTKVVETRHQLTALCLSQIKQLNQLKNKKQNTLFTLKHYYKLTDIDPFLRIFIEQLELLNKYWEMINSQLTKLKSNILLTEKILTPIFPFLDDFTLYYGNKGQIKNTEI</sequence>
<evidence type="ECO:0000313" key="2">
    <source>
        <dbReference type="Proteomes" id="UP000254331"/>
    </source>
</evidence>
<reference evidence="1 2" key="1">
    <citation type="submission" date="2018-06" db="EMBL/GenBank/DDBJ databases">
        <authorList>
            <consortium name="Pathogen Informatics"/>
            <person name="Doyle S."/>
        </authorList>
    </citation>
    <scope>NUCLEOTIDE SEQUENCE [LARGE SCALE GENOMIC DNA]</scope>
    <source>
        <strain evidence="1 2">NCTC10376</strain>
    </source>
</reference>
<proteinExistence type="predicted"/>
<gene>
    <name evidence="1" type="primary">xaxB</name>
    <name evidence="1" type="ORF">NCTC10376_03129</name>
</gene>
<evidence type="ECO:0000313" key="1">
    <source>
        <dbReference type="EMBL" id="SUC17195.1"/>
    </source>
</evidence>
<dbReference type="GeneID" id="93393782"/>
<dbReference type="InterPro" id="IPR047760">
    <property type="entry name" value="XaxB-like"/>
</dbReference>
<dbReference type="RefSeq" id="WP_036935587.1">
    <property type="nucleotide sequence ID" value="NZ_CAXOHZ010000010.1"/>
</dbReference>
<dbReference type="EMBL" id="UGTW01000001">
    <property type="protein sequence ID" value="SUC17195.1"/>
    <property type="molecule type" value="Genomic_DNA"/>
</dbReference>
<dbReference type="AlphaFoldDB" id="A0A379FC93"/>
<dbReference type="OrthoDB" id="6467079at2"/>
<dbReference type="NCBIfam" id="NF033927">
    <property type="entry name" value="alph_xenorhab_B"/>
    <property type="match status" value="1"/>
</dbReference>
<name>A0A379FC93_PROVU</name>
<protein>
    <submittedName>
        <fullName evidence="1">Toxin</fullName>
    </submittedName>
</protein>
<dbReference type="Proteomes" id="UP000254331">
    <property type="component" value="Unassembled WGS sequence"/>
</dbReference>
<organism evidence="1 2">
    <name type="scientific">Proteus vulgaris</name>
    <dbReference type="NCBI Taxonomy" id="585"/>
    <lineage>
        <taxon>Bacteria</taxon>
        <taxon>Pseudomonadati</taxon>
        <taxon>Pseudomonadota</taxon>
        <taxon>Gammaproteobacteria</taxon>
        <taxon>Enterobacterales</taxon>
        <taxon>Morganellaceae</taxon>
        <taxon>Proteus</taxon>
    </lineage>
</organism>